<dbReference type="FunFam" id="1.10.540.10:FF:000012">
    <property type="entry name" value="Acyl-CoA dehydrogenase short/branched chain"/>
    <property type="match status" value="1"/>
</dbReference>
<evidence type="ECO:0000256" key="13">
    <source>
        <dbReference type="ARBA" id="ARBA00023098"/>
    </source>
</evidence>
<dbReference type="InterPro" id="IPR036250">
    <property type="entry name" value="AcylCo_DH-like_C"/>
</dbReference>
<evidence type="ECO:0000256" key="27">
    <source>
        <dbReference type="RuleBase" id="RU362125"/>
    </source>
</evidence>
<evidence type="ECO:0000256" key="23">
    <source>
        <dbReference type="ARBA" id="ARBA00049096"/>
    </source>
</evidence>
<dbReference type="GO" id="GO:0006631">
    <property type="term" value="P:fatty acid metabolic process"/>
    <property type="evidence" value="ECO:0007669"/>
    <property type="project" value="UniProtKB-KW"/>
</dbReference>
<comment type="catalytic activity">
    <reaction evidence="22">
        <text>(2R)-2-methylbutanoyl-CoA + oxidized [electron-transfer flavoprotein] + H(+) = ethylacryloyl-CoA + reduced [electron-transfer flavoprotein]</text>
        <dbReference type="Rhea" id="RHEA:65296"/>
        <dbReference type="Rhea" id="RHEA-COMP:10685"/>
        <dbReference type="Rhea" id="RHEA-COMP:10686"/>
        <dbReference type="ChEBI" id="CHEBI:15378"/>
        <dbReference type="ChEBI" id="CHEBI:57692"/>
        <dbReference type="ChEBI" id="CHEBI:58307"/>
        <dbReference type="ChEBI" id="CHEBI:156439"/>
        <dbReference type="ChEBI" id="CHEBI:156440"/>
    </reaction>
    <physiologicalReaction direction="left-to-right" evidence="22">
        <dbReference type="Rhea" id="RHEA:65297"/>
    </physiologicalReaction>
</comment>
<evidence type="ECO:0000256" key="14">
    <source>
        <dbReference type="ARBA" id="ARBA00023128"/>
    </source>
</evidence>
<keyword evidence="11" id="KW-0007">Acetylation</keyword>
<evidence type="ECO:0000256" key="6">
    <source>
        <dbReference type="ARBA" id="ARBA00022553"/>
    </source>
</evidence>
<evidence type="ECO:0000256" key="2">
    <source>
        <dbReference type="ARBA" id="ARBA00004305"/>
    </source>
</evidence>
<evidence type="ECO:0000259" key="29">
    <source>
        <dbReference type="Pfam" id="PF02770"/>
    </source>
</evidence>
<evidence type="ECO:0000256" key="12">
    <source>
        <dbReference type="ARBA" id="ARBA00023002"/>
    </source>
</evidence>
<gene>
    <name evidence="31" type="ORF">LOD99_1600</name>
</gene>
<dbReference type="PROSITE" id="PS00073">
    <property type="entry name" value="ACYL_COA_DH_2"/>
    <property type="match status" value="1"/>
</dbReference>
<evidence type="ECO:0000256" key="18">
    <source>
        <dbReference type="ARBA" id="ARBA00041537"/>
    </source>
</evidence>
<evidence type="ECO:0000256" key="20">
    <source>
        <dbReference type="ARBA" id="ARBA00048235"/>
    </source>
</evidence>
<evidence type="ECO:0000256" key="21">
    <source>
        <dbReference type="ARBA" id="ARBA00048307"/>
    </source>
</evidence>
<keyword evidence="14" id="KW-0496">Mitochondrion</keyword>
<evidence type="ECO:0000256" key="24">
    <source>
        <dbReference type="ARBA" id="ARBA00049192"/>
    </source>
</evidence>
<comment type="subcellular location">
    <subcellularLocation>
        <location evidence="2">Mitochondrion matrix</location>
    </subcellularLocation>
</comment>
<dbReference type="Gene3D" id="1.20.140.10">
    <property type="entry name" value="Butyryl-CoA Dehydrogenase, subunit A, domain 3"/>
    <property type="match status" value="1"/>
</dbReference>
<organism evidence="31 32">
    <name type="scientific">Oopsacas minuta</name>
    <dbReference type="NCBI Taxonomy" id="111878"/>
    <lineage>
        <taxon>Eukaryota</taxon>
        <taxon>Metazoa</taxon>
        <taxon>Porifera</taxon>
        <taxon>Hexactinellida</taxon>
        <taxon>Hexasterophora</taxon>
        <taxon>Lyssacinosida</taxon>
        <taxon>Leucopsacidae</taxon>
        <taxon>Oopsacas</taxon>
    </lineage>
</organism>
<dbReference type="InterPro" id="IPR046373">
    <property type="entry name" value="Acyl-CoA_Oxase/DH_mid-dom_sf"/>
</dbReference>
<evidence type="ECO:0000256" key="17">
    <source>
        <dbReference type="ARBA" id="ARBA00039850"/>
    </source>
</evidence>
<dbReference type="PANTHER" id="PTHR43884:SF1">
    <property type="entry name" value="SHORT_BRANCHED CHAIN SPECIFIC ACYL-COA DEHYDROGENASE, MITOCHONDRIAL"/>
    <property type="match status" value="1"/>
</dbReference>
<evidence type="ECO:0000256" key="5">
    <source>
        <dbReference type="ARBA" id="ARBA00011881"/>
    </source>
</evidence>
<dbReference type="Gene3D" id="2.40.110.10">
    <property type="entry name" value="Butyryl-CoA Dehydrogenase, subunit A, domain 2"/>
    <property type="match status" value="1"/>
</dbReference>
<dbReference type="InterPro" id="IPR037069">
    <property type="entry name" value="AcylCoA_DH/ox_N_sf"/>
</dbReference>
<dbReference type="InterPro" id="IPR006091">
    <property type="entry name" value="Acyl-CoA_Oxase/DH_mid-dom"/>
</dbReference>
<dbReference type="GO" id="GO:0046395">
    <property type="term" value="P:carboxylic acid catabolic process"/>
    <property type="evidence" value="ECO:0007669"/>
    <property type="project" value="UniProtKB-ARBA"/>
</dbReference>
<comment type="catalytic activity">
    <reaction evidence="20">
        <text>2-methylbutanoyl-CoA + oxidized [electron-transfer flavoprotein] + H(+) = (2E)-2-methylbut-2-enoyl-CoA + reduced [electron-transfer flavoprotein]</text>
        <dbReference type="Rhea" id="RHEA:43780"/>
        <dbReference type="Rhea" id="RHEA-COMP:10685"/>
        <dbReference type="Rhea" id="RHEA-COMP:10686"/>
        <dbReference type="ChEBI" id="CHEBI:15378"/>
        <dbReference type="ChEBI" id="CHEBI:57336"/>
        <dbReference type="ChEBI" id="CHEBI:57337"/>
        <dbReference type="ChEBI" id="CHEBI:57692"/>
        <dbReference type="ChEBI" id="CHEBI:58307"/>
        <dbReference type="EC" id="1.3.8.5"/>
    </reaction>
    <physiologicalReaction direction="left-to-right" evidence="20">
        <dbReference type="Rhea" id="RHEA:43781"/>
    </physiologicalReaction>
</comment>
<feature type="domain" description="Acyl-CoA oxidase/dehydrogenase middle" evidence="29">
    <location>
        <begin position="155"/>
        <end position="250"/>
    </location>
</feature>
<comment type="catalytic activity">
    <reaction evidence="23">
        <text>butanoyl-CoA + oxidized [electron-transfer flavoprotein] + H(+) = (2E)-butenoyl-CoA + reduced [electron-transfer flavoprotein]</text>
        <dbReference type="Rhea" id="RHEA:24004"/>
        <dbReference type="Rhea" id="RHEA-COMP:10685"/>
        <dbReference type="Rhea" id="RHEA-COMP:10686"/>
        <dbReference type="ChEBI" id="CHEBI:15378"/>
        <dbReference type="ChEBI" id="CHEBI:57332"/>
        <dbReference type="ChEBI" id="CHEBI:57371"/>
        <dbReference type="ChEBI" id="CHEBI:57692"/>
        <dbReference type="ChEBI" id="CHEBI:58307"/>
    </reaction>
    <physiologicalReaction direction="left-to-right" evidence="23">
        <dbReference type="Rhea" id="RHEA:24005"/>
    </physiologicalReaction>
</comment>
<comment type="cofactor">
    <cofactor evidence="1 27">
        <name>FAD</name>
        <dbReference type="ChEBI" id="CHEBI:57692"/>
    </cofactor>
</comment>
<evidence type="ECO:0000256" key="19">
    <source>
        <dbReference type="ARBA" id="ARBA00042821"/>
    </source>
</evidence>
<comment type="pathway">
    <text evidence="15">Amino-acid degradation; L-isoleucine degradation.</text>
</comment>
<comment type="catalytic activity">
    <reaction evidence="24">
        <text>hexanoyl-CoA + oxidized [electron-transfer flavoprotein] + H(+) = (2E)-hexenoyl-CoA + reduced [electron-transfer flavoprotein]</text>
        <dbReference type="Rhea" id="RHEA:43464"/>
        <dbReference type="Rhea" id="RHEA-COMP:10685"/>
        <dbReference type="Rhea" id="RHEA-COMP:10686"/>
        <dbReference type="ChEBI" id="CHEBI:15378"/>
        <dbReference type="ChEBI" id="CHEBI:57692"/>
        <dbReference type="ChEBI" id="CHEBI:58307"/>
        <dbReference type="ChEBI" id="CHEBI:62077"/>
        <dbReference type="ChEBI" id="CHEBI:62620"/>
    </reaction>
    <physiologicalReaction direction="left-to-right" evidence="24">
        <dbReference type="Rhea" id="RHEA:43465"/>
    </physiologicalReaction>
</comment>
<evidence type="ECO:0000259" key="30">
    <source>
        <dbReference type="Pfam" id="PF02771"/>
    </source>
</evidence>
<dbReference type="PIRSF" id="PIRSF016578">
    <property type="entry name" value="HsaA"/>
    <property type="match status" value="1"/>
</dbReference>
<keyword evidence="8 27" id="KW-0274">FAD</keyword>
<keyword evidence="7 27" id="KW-0285">Flavoprotein</keyword>
<dbReference type="SUPFAM" id="SSF47203">
    <property type="entry name" value="Acyl-CoA dehydrogenase C-terminal domain-like"/>
    <property type="match status" value="1"/>
</dbReference>
<dbReference type="EC" id="1.3.8.5" evidence="16"/>
<comment type="pathway">
    <text evidence="3">Lipid metabolism; mitochondrial fatty acid beta-oxidation.</text>
</comment>
<dbReference type="InterPro" id="IPR006089">
    <property type="entry name" value="Acyl-CoA_DH_CS"/>
</dbReference>
<evidence type="ECO:0000256" key="4">
    <source>
        <dbReference type="ARBA" id="ARBA00009347"/>
    </source>
</evidence>
<reference evidence="31 32" key="1">
    <citation type="journal article" date="2023" name="BMC Biol.">
        <title>The compact genome of the sponge Oopsacas minuta (Hexactinellida) is lacking key metazoan core genes.</title>
        <authorList>
            <person name="Santini S."/>
            <person name="Schenkelaars Q."/>
            <person name="Jourda C."/>
            <person name="Duchesne M."/>
            <person name="Belahbib H."/>
            <person name="Rocher C."/>
            <person name="Selva M."/>
            <person name="Riesgo A."/>
            <person name="Vervoort M."/>
            <person name="Leys S.P."/>
            <person name="Kodjabachian L."/>
            <person name="Le Bivic A."/>
            <person name="Borchiellini C."/>
            <person name="Claverie J.M."/>
            <person name="Renard E."/>
        </authorList>
    </citation>
    <scope>NUCLEOTIDE SEQUENCE [LARGE SCALE GENOMIC DNA]</scope>
    <source>
        <strain evidence="31">SPO-2</strain>
    </source>
</reference>
<protein>
    <recommendedName>
        <fullName evidence="17">Short/branched chain specific acyl-CoA dehydrogenase, mitochondrial</fullName>
        <ecNumber evidence="16">1.3.8.5</ecNumber>
    </recommendedName>
    <alternativeName>
        <fullName evidence="19">2-methyl branched chain acyl-CoA dehydrogenase</fullName>
    </alternativeName>
    <alternativeName>
        <fullName evidence="18">2-methylbutyryl-coenzyme A dehydrogenase</fullName>
    </alternativeName>
</protein>
<dbReference type="AlphaFoldDB" id="A0AAV7K3X5"/>
<evidence type="ECO:0000256" key="8">
    <source>
        <dbReference type="ARBA" id="ARBA00022827"/>
    </source>
</evidence>
<dbReference type="GO" id="GO:0005759">
    <property type="term" value="C:mitochondrial matrix"/>
    <property type="evidence" value="ECO:0007669"/>
    <property type="project" value="UniProtKB-SubCell"/>
</dbReference>
<keyword evidence="32" id="KW-1185">Reference proteome</keyword>
<dbReference type="FunFam" id="2.40.110.10:FF:000001">
    <property type="entry name" value="Acyl-CoA dehydrogenase, mitochondrial"/>
    <property type="match status" value="1"/>
</dbReference>
<keyword evidence="12 27" id="KW-0560">Oxidoreductase</keyword>
<dbReference type="FunFam" id="1.20.140.10:FF:000002">
    <property type="entry name" value="Acyl-CoA dehydrogenase short/branched chain"/>
    <property type="match status" value="1"/>
</dbReference>
<dbReference type="Pfam" id="PF00441">
    <property type="entry name" value="Acyl-CoA_dh_1"/>
    <property type="match status" value="1"/>
</dbReference>
<keyword evidence="9" id="KW-0276">Fatty acid metabolism</keyword>
<keyword evidence="6" id="KW-0597">Phosphoprotein</keyword>
<dbReference type="EMBL" id="JAKMXF010000166">
    <property type="protein sequence ID" value="KAI6655866.1"/>
    <property type="molecule type" value="Genomic_DNA"/>
</dbReference>
<keyword evidence="10" id="KW-0809">Transit peptide</keyword>
<evidence type="ECO:0000313" key="31">
    <source>
        <dbReference type="EMBL" id="KAI6655866.1"/>
    </source>
</evidence>
<evidence type="ECO:0000256" key="22">
    <source>
        <dbReference type="ARBA" id="ARBA00048592"/>
    </source>
</evidence>
<dbReference type="Pfam" id="PF02771">
    <property type="entry name" value="Acyl-CoA_dh_N"/>
    <property type="match status" value="1"/>
</dbReference>
<name>A0AAV7K3X5_9METZ</name>
<dbReference type="InterPro" id="IPR013786">
    <property type="entry name" value="AcylCoA_DH/ox_N"/>
</dbReference>
<dbReference type="GO" id="GO:0050660">
    <property type="term" value="F:flavin adenine dinucleotide binding"/>
    <property type="evidence" value="ECO:0007669"/>
    <property type="project" value="InterPro"/>
</dbReference>
<feature type="domain" description="Acyl-CoA dehydrogenase/oxidase N-terminal" evidence="30">
    <location>
        <begin position="40"/>
        <end position="149"/>
    </location>
</feature>
<dbReference type="SUPFAM" id="SSF56645">
    <property type="entry name" value="Acyl-CoA dehydrogenase NM domain-like"/>
    <property type="match status" value="1"/>
</dbReference>
<evidence type="ECO:0000256" key="3">
    <source>
        <dbReference type="ARBA" id="ARBA00005198"/>
    </source>
</evidence>
<comment type="similarity">
    <text evidence="4 27">Belongs to the acyl-CoA dehydrogenase family.</text>
</comment>
<keyword evidence="13" id="KW-0443">Lipid metabolism</keyword>
<dbReference type="Gene3D" id="1.10.540.10">
    <property type="entry name" value="Acyl-CoA dehydrogenase/oxidase, N-terminal domain"/>
    <property type="match status" value="1"/>
</dbReference>
<feature type="domain" description="Acyl-CoA dehydrogenase/oxidase C-terminal" evidence="28">
    <location>
        <begin position="262"/>
        <end position="409"/>
    </location>
</feature>
<evidence type="ECO:0000259" key="28">
    <source>
        <dbReference type="Pfam" id="PF00441"/>
    </source>
</evidence>
<evidence type="ECO:0000256" key="1">
    <source>
        <dbReference type="ARBA" id="ARBA00001974"/>
    </source>
</evidence>
<comment type="caution">
    <text evidence="31">The sequence shown here is derived from an EMBL/GenBank/DDBJ whole genome shotgun (WGS) entry which is preliminary data.</text>
</comment>
<evidence type="ECO:0000256" key="9">
    <source>
        <dbReference type="ARBA" id="ARBA00022832"/>
    </source>
</evidence>
<comment type="catalytic activity">
    <reaction evidence="25">
        <text>(2S)-2-methylbutanoyl-CoA + oxidized [electron-transfer flavoprotein] + H(+) = (2E)-2-methylbut-2-enoyl-CoA + reduced [electron-transfer flavoprotein]</text>
        <dbReference type="Rhea" id="RHEA:48256"/>
        <dbReference type="Rhea" id="RHEA-COMP:10685"/>
        <dbReference type="Rhea" id="RHEA-COMP:10686"/>
        <dbReference type="ChEBI" id="CHEBI:15378"/>
        <dbReference type="ChEBI" id="CHEBI:57337"/>
        <dbReference type="ChEBI" id="CHEBI:57692"/>
        <dbReference type="ChEBI" id="CHEBI:58307"/>
        <dbReference type="ChEBI" id="CHEBI:88166"/>
    </reaction>
    <physiologicalReaction direction="left-to-right" evidence="25">
        <dbReference type="Rhea" id="RHEA:48257"/>
    </physiologicalReaction>
</comment>
<accession>A0AAV7K3X5</accession>
<dbReference type="Proteomes" id="UP001165289">
    <property type="component" value="Unassembled WGS sequence"/>
</dbReference>
<sequence>MSRLVRTISACKHSIIPFSPSRIYQSQHTRSHHQAITCLSDEEIMLRDTVSRFAVDKIRPLVKQMDDESHMAQSVRDGLFETGLMGIEIPEKFGGTAATFFSSIIVIEELAKVDPSVSVFCDVQNTLINNYFLRFASEHLREKFLPRLSRDLVGSFCLSEADCGSDAFALKTRADKKGDTYVLNGSKAWITNAEHAGLFLVMANVDFSKRYKGITCFVVEKDTPGLSIGKKEDKLGIRASSTCTVTLDDVKIPETNVLGDVGRGYKYAIDTLNEGRIGIGAQMIGLAQGAFDNTIPYLHERKAFGSPIADFQSMQHQRAEVAINIEAARLLTYNAARLKEANLPFIKEAAMAKYFSSVVAANTTSKCVEWLGGIGFTKDFPVEKFYRDCKIGAIYEGTSNIQLNTIAKILDTNYKA</sequence>
<evidence type="ECO:0000256" key="10">
    <source>
        <dbReference type="ARBA" id="ARBA00022946"/>
    </source>
</evidence>
<evidence type="ECO:0000256" key="16">
    <source>
        <dbReference type="ARBA" id="ARBA00039036"/>
    </source>
</evidence>
<comment type="catalytic activity">
    <reaction evidence="26">
        <text>2-methylpropanoyl-CoA + oxidized [electron-transfer flavoprotein] + H(+) = 2-methylpropenoyl-CoA + reduced [electron-transfer flavoprotein]</text>
        <dbReference type="Rhea" id="RHEA:44180"/>
        <dbReference type="Rhea" id="RHEA-COMP:10685"/>
        <dbReference type="Rhea" id="RHEA-COMP:10686"/>
        <dbReference type="ChEBI" id="CHEBI:15378"/>
        <dbReference type="ChEBI" id="CHEBI:57338"/>
        <dbReference type="ChEBI" id="CHEBI:57692"/>
        <dbReference type="ChEBI" id="CHEBI:58307"/>
        <dbReference type="ChEBI" id="CHEBI:62500"/>
    </reaction>
    <physiologicalReaction direction="left-to-right" evidence="26">
        <dbReference type="Rhea" id="RHEA:44181"/>
    </physiologicalReaction>
</comment>
<evidence type="ECO:0000256" key="15">
    <source>
        <dbReference type="ARBA" id="ARBA00037895"/>
    </source>
</evidence>
<dbReference type="GO" id="GO:0003853">
    <property type="term" value="F:short-chain 2-methyl fatty acyl-CoA dehydrogenase activity"/>
    <property type="evidence" value="ECO:0007669"/>
    <property type="project" value="UniProtKB-EC"/>
</dbReference>
<dbReference type="PANTHER" id="PTHR43884">
    <property type="entry name" value="ACYL-COA DEHYDROGENASE"/>
    <property type="match status" value="1"/>
</dbReference>
<dbReference type="InterPro" id="IPR009100">
    <property type="entry name" value="AcylCoA_DH/oxidase_NM_dom_sf"/>
</dbReference>
<evidence type="ECO:0000256" key="26">
    <source>
        <dbReference type="ARBA" id="ARBA00051903"/>
    </source>
</evidence>
<evidence type="ECO:0000256" key="11">
    <source>
        <dbReference type="ARBA" id="ARBA00022990"/>
    </source>
</evidence>
<evidence type="ECO:0000256" key="7">
    <source>
        <dbReference type="ARBA" id="ARBA00022630"/>
    </source>
</evidence>
<proteinExistence type="inferred from homology"/>
<comment type="subunit">
    <text evidence="5">Homotetramer.</text>
</comment>
<evidence type="ECO:0000256" key="25">
    <source>
        <dbReference type="ARBA" id="ARBA00049552"/>
    </source>
</evidence>
<dbReference type="InterPro" id="IPR009075">
    <property type="entry name" value="AcylCo_DH/oxidase_C"/>
</dbReference>
<comment type="catalytic activity">
    <reaction evidence="21">
        <text>valproyl-CoA + oxidized [electron-transfer flavoprotein] + H(+) = (2E)-2-propylpent-2-enoyl-CoA + reduced [electron-transfer flavoprotein]</text>
        <dbReference type="Rhea" id="RHEA:65344"/>
        <dbReference type="Rhea" id="RHEA-COMP:10685"/>
        <dbReference type="Rhea" id="RHEA-COMP:10686"/>
        <dbReference type="ChEBI" id="CHEBI:15378"/>
        <dbReference type="ChEBI" id="CHEBI:57692"/>
        <dbReference type="ChEBI" id="CHEBI:58307"/>
        <dbReference type="ChEBI" id="CHEBI:156457"/>
        <dbReference type="ChEBI" id="CHEBI:156458"/>
    </reaction>
    <physiologicalReaction direction="left-to-right" evidence="21">
        <dbReference type="Rhea" id="RHEA:65345"/>
    </physiologicalReaction>
</comment>
<dbReference type="Pfam" id="PF02770">
    <property type="entry name" value="Acyl-CoA_dh_M"/>
    <property type="match status" value="1"/>
</dbReference>
<dbReference type="CDD" id="cd01158">
    <property type="entry name" value="SCAD_SBCAD"/>
    <property type="match status" value="1"/>
</dbReference>
<evidence type="ECO:0000313" key="32">
    <source>
        <dbReference type="Proteomes" id="UP001165289"/>
    </source>
</evidence>